<proteinExistence type="predicted"/>
<feature type="compositionally biased region" description="Polar residues" evidence="1">
    <location>
        <begin position="193"/>
        <end position="203"/>
    </location>
</feature>
<evidence type="ECO:0000313" key="3">
    <source>
        <dbReference type="EMBL" id="MSN96270.1"/>
    </source>
</evidence>
<feature type="non-terminal residue" evidence="3">
    <location>
        <position position="348"/>
    </location>
</feature>
<evidence type="ECO:0000256" key="1">
    <source>
        <dbReference type="SAM" id="MobiDB-lite"/>
    </source>
</evidence>
<evidence type="ECO:0000313" key="4">
    <source>
        <dbReference type="Proteomes" id="UP000476338"/>
    </source>
</evidence>
<protein>
    <submittedName>
        <fullName evidence="3">Uncharacterized protein</fullName>
    </submittedName>
</protein>
<dbReference type="AlphaFoldDB" id="A0A6L5WGH3"/>
<sequence length="348" mass="36955">MKQNQQRLKFLSLALVAALSCNATLFASEDSFTNTSKEEQRKKVLEEFEKNSVKQLQKITNDLEVYYRTSENLEQLLTELYKNNKDQHMPNSHKTQLEQEIKKFIDKIEEYEKKTKDLSDKNTHESVIEFQKLSSDINDLEQNIYTQQQKLDKLYESFKIKNTEEIQDLIKKQENDLKELKFQLMEDEDYPQDQGNESDSMSENLAPGGGSSSGSANSPGGSSNGEASNGSSSGSSSSPAPGGGSSGGGSPGNSGGSDTESPGSSGSSSGSSSSPAPGNSSTHPNGNGNSSSSGSANSPGGSSNGETSSGSSSDNSNNGGGNSSTPSPQSPSTQPNNHSTTPQSTQET</sequence>
<dbReference type="EMBL" id="VWSJ01000009">
    <property type="protein sequence ID" value="MSN96270.1"/>
    <property type="molecule type" value="Genomic_DNA"/>
</dbReference>
<feature type="compositionally biased region" description="Polar residues" evidence="1">
    <location>
        <begin position="338"/>
        <end position="348"/>
    </location>
</feature>
<keyword evidence="2" id="KW-0732">Signal</keyword>
<feature type="region of interest" description="Disordered" evidence="1">
    <location>
        <begin position="189"/>
        <end position="348"/>
    </location>
</feature>
<dbReference type="Proteomes" id="UP000476338">
    <property type="component" value="Unassembled WGS sequence"/>
</dbReference>
<feature type="compositionally biased region" description="Low complexity" evidence="1">
    <location>
        <begin position="256"/>
        <end position="337"/>
    </location>
</feature>
<feature type="chain" id="PRO_5026938961" evidence="2">
    <location>
        <begin position="28"/>
        <end position="348"/>
    </location>
</feature>
<feature type="signal peptide" evidence="2">
    <location>
        <begin position="1"/>
        <end position="27"/>
    </location>
</feature>
<dbReference type="RefSeq" id="WP_195836282.1">
    <property type="nucleotide sequence ID" value="NZ_VWSJ01000009.1"/>
</dbReference>
<accession>A0A6L5WGH3</accession>
<organism evidence="3 4">
    <name type="scientific">Campylobacter portucalensis</name>
    <dbReference type="NCBI Taxonomy" id="2608384"/>
    <lineage>
        <taxon>Bacteria</taxon>
        <taxon>Pseudomonadati</taxon>
        <taxon>Campylobacterota</taxon>
        <taxon>Epsilonproteobacteria</taxon>
        <taxon>Campylobacterales</taxon>
        <taxon>Campylobacteraceae</taxon>
        <taxon>Campylobacter</taxon>
    </lineage>
</organism>
<comment type="caution">
    <text evidence="3">The sequence shown here is derived from an EMBL/GenBank/DDBJ whole genome shotgun (WGS) entry which is preliminary data.</text>
</comment>
<dbReference type="PROSITE" id="PS51257">
    <property type="entry name" value="PROKAR_LIPOPROTEIN"/>
    <property type="match status" value="1"/>
</dbReference>
<reference evidence="3 4" key="2">
    <citation type="submission" date="2020-03" db="EMBL/GenBank/DDBJ databases">
        <title>Campylobacter portucalensis sp. nov., a new species of Campylobacter isolated from the reproductive tract of bulls.</title>
        <authorList>
            <person name="Silva M.F."/>
            <person name="Pereira G."/>
            <person name="Carneiro C."/>
            <person name="Hemphill A."/>
            <person name="Mateus L."/>
            <person name="Lopes-Da-Costa L."/>
            <person name="Silva E."/>
        </authorList>
    </citation>
    <scope>NUCLEOTIDE SEQUENCE [LARGE SCALE GENOMIC DNA]</scope>
    <source>
        <strain evidence="3 4">FMV-PI01</strain>
    </source>
</reference>
<feature type="compositionally biased region" description="Low complexity" evidence="1">
    <location>
        <begin position="213"/>
        <end position="240"/>
    </location>
</feature>
<keyword evidence="4" id="KW-1185">Reference proteome</keyword>
<evidence type="ECO:0000256" key="2">
    <source>
        <dbReference type="SAM" id="SignalP"/>
    </source>
</evidence>
<gene>
    <name evidence="3" type="ORF">F1B92_03520</name>
</gene>
<reference evidence="3 4" key="1">
    <citation type="submission" date="2019-09" db="EMBL/GenBank/DDBJ databases">
        <authorList>
            <person name="Silva M."/>
            <person name="Pereira G."/>
            <person name="Lopes-Da-Costa L."/>
            <person name="Silva E."/>
        </authorList>
    </citation>
    <scope>NUCLEOTIDE SEQUENCE [LARGE SCALE GENOMIC DNA]</scope>
    <source>
        <strain evidence="3 4">FMV-PI01</strain>
    </source>
</reference>
<feature type="compositionally biased region" description="Gly residues" evidence="1">
    <location>
        <begin position="241"/>
        <end position="255"/>
    </location>
</feature>
<name>A0A6L5WGH3_9BACT</name>